<dbReference type="InterPro" id="IPR059025">
    <property type="entry name" value="STB6_N"/>
</dbReference>
<feature type="region of interest" description="Disordered" evidence="1">
    <location>
        <begin position="619"/>
        <end position="665"/>
    </location>
</feature>
<dbReference type="InParanoid" id="A0A0H2R511"/>
<dbReference type="GO" id="GO:0070822">
    <property type="term" value="C:Sin3-type complex"/>
    <property type="evidence" value="ECO:0007669"/>
    <property type="project" value="TreeGrafter"/>
</dbReference>
<feature type="compositionally biased region" description="Basic and acidic residues" evidence="1">
    <location>
        <begin position="1277"/>
        <end position="1286"/>
    </location>
</feature>
<dbReference type="PANTHER" id="PTHR31011:SF2">
    <property type="entry name" value="PROTEIN STB2-RELATED"/>
    <property type="match status" value="1"/>
</dbReference>
<feature type="region of interest" description="Disordered" evidence="1">
    <location>
        <begin position="1236"/>
        <end position="1286"/>
    </location>
</feature>
<proteinExistence type="predicted"/>
<evidence type="ECO:0000259" key="2">
    <source>
        <dbReference type="Pfam" id="PF25995"/>
    </source>
</evidence>
<name>A0A0H2R511_9AGAM</name>
<sequence length="1286" mass="140484">MSYDFLKTPPRRSRDETSPSRPSVRSYAGLFTRSLSSPQTQPVSPGTSPQLSPVPSRHGGSAPRTSIGSSLSPYSTTKSNNASTISALSSTPTRSQATVTNTSATAVPGVGSTSQLPELGSPFQPLKSQIPSVPRRLLVPTRGRLPTDVLPGTSGFNSSTGILPISPPNAGGPDGVASGRTSRHSRWGSASFNPEATPGSAGSPPVRSSRSSITSRLGRPRSDSAPLDAPPAAAQGAGAISMAWSSSGTAKESEEKRWLCHGKKFEVVEEDVQLVGYQIYAVEKWIVERNRKVALLSVYTGDMKDKINVTALAPISSLPRSEQDDEWQSTMHDLRREGARPRETDKGVIMVTSLANFRSDYTVVHIPDGDFLKHREQLYVNINLLRMGCSGRSVLTLQEPSDTTKERFMSMYHFRDDVKPLYRFLPTVLELVRLIQIGLALFDMFPMDAEQQNGLLCDATVEGIKTWISEIGEPYLKIEPNERVADPTTVSALITTILSMRNKLTSLGISHVPKDPFLHPRQFSRALATYVNQRLLNTSPVASSPSPPSLVGSNGNSNAFTAPAGVTHVHRAYLNVVLMQRVDAAFEKHRATEAYKVHRVLFAKLDDITTATSQALATATARTAGRQTSAGGTSQPTSMSPGQVQGTSVGGGKDREGSGEKDLVDGTTDLAGFVARALGARGKDSFAAPYVRYLWSGRLDQLEIKRLEGLWADTEKEREEVLRERERDREQIDSDDELGVMAGPGAGWSNKVQRKIESWAERGREKVGRGKKGSVDLSSAIKDKLSHLGSTGKAQLPSVVVSRDPGEQLSGLSSGQVSPISPTGSTIALGAFSSGHNSTLAIDDTEYRRRLDHFNQMHPSRRPSLVAAARSMTLPTRPEATVTEGTPEAPPGYGLGLGGSQRDVSVWSPPMSIRSGTKHRGGSSMSRQISREAEEDLEQPFERTPPNVWKLKRSYSSGDIYYMSLRDSVPFQQMQIDVDLCGQLMVFRRRLARVQAVQAILESFVESSAAANDELRQYHAAQADALQALAERCQIVSDIEEAVRTVDGAGLDTDALLYEEHSFNVPALWRMAQGPRQRVFAIRERVFGTRRGRGRNAQRLDEEKAQMGRGRFNRVQRTLDGKERYVDWLGRTESDVEEERELPEIMPGDEGGDDDSEYEVEMHVSGVPSVQSLKERAEADAKGEEAEGYVSSTSAWFLELFSRWGRVMGVRGGATTTQATQASVQDSPKPVVKVEVRDDGDSDVVSEDIEMERKLREIPEEGEDAEVDEDFQTAPPSKEHSRSPAR</sequence>
<keyword evidence="4" id="KW-1185">Reference proteome</keyword>
<feature type="region of interest" description="Disordered" evidence="1">
    <location>
        <begin position="143"/>
        <end position="237"/>
    </location>
</feature>
<dbReference type="Pfam" id="PF25995">
    <property type="entry name" value="STB6_N"/>
    <property type="match status" value="1"/>
</dbReference>
<feature type="compositionally biased region" description="Basic and acidic residues" evidence="1">
    <location>
        <begin position="652"/>
        <end position="664"/>
    </location>
</feature>
<evidence type="ECO:0000256" key="1">
    <source>
        <dbReference type="SAM" id="MobiDB-lite"/>
    </source>
</evidence>
<feature type="compositionally biased region" description="Low complexity" evidence="1">
    <location>
        <begin position="619"/>
        <end position="634"/>
    </location>
</feature>
<feature type="region of interest" description="Disordered" evidence="1">
    <location>
        <begin position="1"/>
        <end position="128"/>
    </location>
</feature>
<feature type="compositionally biased region" description="Polar residues" evidence="1">
    <location>
        <begin position="635"/>
        <end position="647"/>
    </location>
</feature>
<evidence type="ECO:0000313" key="4">
    <source>
        <dbReference type="Proteomes" id="UP000053477"/>
    </source>
</evidence>
<feature type="compositionally biased region" description="Polar residues" evidence="1">
    <location>
        <begin position="206"/>
        <end position="215"/>
    </location>
</feature>
<dbReference type="EMBL" id="KQ086174">
    <property type="protein sequence ID" value="KLO06904.1"/>
    <property type="molecule type" value="Genomic_DNA"/>
</dbReference>
<dbReference type="InterPro" id="IPR038919">
    <property type="entry name" value="STB2/STB2"/>
</dbReference>
<gene>
    <name evidence="3" type="ORF">SCHPADRAFT_860844</name>
</gene>
<accession>A0A0H2R511</accession>
<feature type="compositionally biased region" description="Acidic residues" evidence="1">
    <location>
        <begin position="1260"/>
        <end position="1271"/>
    </location>
</feature>
<dbReference type="OrthoDB" id="19806at2759"/>
<feature type="domain" description="STB6-like N-terminal" evidence="2">
    <location>
        <begin position="252"/>
        <end position="387"/>
    </location>
</feature>
<reference evidence="3 4" key="1">
    <citation type="submission" date="2015-04" db="EMBL/GenBank/DDBJ databases">
        <title>Complete genome sequence of Schizopora paradoxa KUC8140, a cosmopolitan wood degrader in East Asia.</title>
        <authorList>
            <consortium name="DOE Joint Genome Institute"/>
            <person name="Min B."/>
            <person name="Park H."/>
            <person name="Jang Y."/>
            <person name="Kim J.-J."/>
            <person name="Kim K.H."/>
            <person name="Pangilinan J."/>
            <person name="Lipzen A."/>
            <person name="Riley R."/>
            <person name="Grigoriev I.V."/>
            <person name="Spatafora J.W."/>
            <person name="Choi I.-G."/>
        </authorList>
    </citation>
    <scope>NUCLEOTIDE SEQUENCE [LARGE SCALE GENOMIC DNA]</scope>
    <source>
        <strain evidence="3 4">KUC8140</strain>
    </source>
</reference>
<feature type="compositionally biased region" description="Low complexity" evidence="1">
    <location>
        <begin position="223"/>
        <end position="237"/>
    </location>
</feature>
<organism evidence="3 4">
    <name type="scientific">Schizopora paradoxa</name>
    <dbReference type="NCBI Taxonomy" id="27342"/>
    <lineage>
        <taxon>Eukaryota</taxon>
        <taxon>Fungi</taxon>
        <taxon>Dikarya</taxon>
        <taxon>Basidiomycota</taxon>
        <taxon>Agaricomycotina</taxon>
        <taxon>Agaricomycetes</taxon>
        <taxon>Hymenochaetales</taxon>
        <taxon>Schizoporaceae</taxon>
        <taxon>Schizopora</taxon>
    </lineage>
</organism>
<protein>
    <recommendedName>
        <fullName evidence="2">STB6-like N-terminal domain-containing protein</fullName>
    </recommendedName>
</protein>
<dbReference type="STRING" id="27342.A0A0H2R511"/>
<dbReference type="PANTHER" id="PTHR31011">
    <property type="entry name" value="PROTEIN STB2-RELATED"/>
    <property type="match status" value="1"/>
</dbReference>
<feature type="compositionally biased region" description="Acidic residues" evidence="1">
    <location>
        <begin position="1240"/>
        <end position="1250"/>
    </location>
</feature>
<feature type="compositionally biased region" description="Polar residues" evidence="1">
    <location>
        <begin position="63"/>
        <end position="116"/>
    </location>
</feature>
<feature type="compositionally biased region" description="Polar residues" evidence="1">
    <location>
        <begin position="33"/>
        <end position="53"/>
    </location>
</feature>
<dbReference type="Proteomes" id="UP000053477">
    <property type="component" value="Unassembled WGS sequence"/>
</dbReference>
<evidence type="ECO:0000313" key="3">
    <source>
        <dbReference type="EMBL" id="KLO06904.1"/>
    </source>
</evidence>